<evidence type="ECO:0000313" key="3">
    <source>
        <dbReference type="EMBL" id="KAA0970846.1"/>
    </source>
</evidence>
<sequence length="203" mass="21109">MRLAIILTGIVLASPALAENYPPKPVEQPKQTLVQKWFSKNQQSQHQAQIQSQGQAQQQSASANATGGNAAASANNGGVNVTSKNVTVVAPSISGNGDTNAVSVGTPFGALGFALPTVGYRSGQAAGNIIAIGNDRALLYTQCSIREAHATLMLKGVRCDLARAGRYQELAAYEASLKPVAVKRAPAKKKVRKAKAKPACGCK</sequence>
<name>A0A5B0DWH4_9HYPH</name>
<protein>
    <submittedName>
        <fullName evidence="3">Uncharacterized protein</fullName>
    </submittedName>
</protein>
<proteinExistence type="predicted"/>
<keyword evidence="4" id="KW-1185">Reference proteome</keyword>
<feature type="region of interest" description="Disordered" evidence="1">
    <location>
        <begin position="44"/>
        <end position="71"/>
    </location>
</feature>
<reference evidence="3 4" key="1">
    <citation type="submission" date="2019-08" db="EMBL/GenBank/DDBJ databases">
        <title>Aureimonas fodiniaquatilis sp. nov., isolated from a coal mine wastewater.</title>
        <authorList>
            <person name="Kim W."/>
        </authorList>
    </citation>
    <scope>NUCLEOTIDE SEQUENCE [LARGE SCALE GENOMIC DNA]</scope>
    <source>
        <strain evidence="3 4">CAU 1482</strain>
    </source>
</reference>
<evidence type="ECO:0000256" key="1">
    <source>
        <dbReference type="SAM" id="MobiDB-lite"/>
    </source>
</evidence>
<evidence type="ECO:0000256" key="2">
    <source>
        <dbReference type="SAM" id="SignalP"/>
    </source>
</evidence>
<dbReference type="AlphaFoldDB" id="A0A5B0DWH4"/>
<dbReference type="OrthoDB" id="7910994at2"/>
<keyword evidence="2" id="KW-0732">Signal</keyword>
<feature type="signal peptide" evidence="2">
    <location>
        <begin position="1"/>
        <end position="18"/>
    </location>
</feature>
<dbReference type="RefSeq" id="WP_149300159.1">
    <property type="nucleotide sequence ID" value="NZ_VTWH01000002.1"/>
</dbReference>
<feature type="chain" id="PRO_5022828736" evidence="2">
    <location>
        <begin position="19"/>
        <end position="203"/>
    </location>
</feature>
<comment type="caution">
    <text evidence="3">The sequence shown here is derived from an EMBL/GenBank/DDBJ whole genome shotgun (WGS) entry which is preliminary data.</text>
</comment>
<dbReference type="EMBL" id="VTWH01000002">
    <property type="protein sequence ID" value="KAA0970846.1"/>
    <property type="molecule type" value="Genomic_DNA"/>
</dbReference>
<accession>A0A5B0DWH4</accession>
<gene>
    <name evidence="3" type="ORF">FPY71_10255</name>
</gene>
<evidence type="ECO:0000313" key="4">
    <source>
        <dbReference type="Proteomes" id="UP000324738"/>
    </source>
</evidence>
<dbReference type="Proteomes" id="UP000324738">
    <property type="component" value="Unassembled WGS sequence"/>
</dbReference>
<organism evidence="3 4">
    <name type="scientific">Aureimonas fodinaquatilis</name>
    <dbReference type="NCBI Taxonomy" id="2565783"/>
    <lineage>
        <taxon>Bacteria</taxon>
        <taxon>Pseudomonadati</taxon>
        <taxon>Pseudomonadota</taxon>
        <taxon>Alphaproteobacteria</taxon>
        <taxon>Hyphomicrobiales</taxon>
        <taxon>Aurantimonadaceae</taxon>
        <taxon>Aureimonas</taxon>
    </lineage>
</organism>